<comment type="caution">
    <text evidence="2">The sequence shown here is derived from an EMBL/GenBank/DDBJ whole genome shotgun (WGS) entry which is preliminary data.</text>
</comment>
<feature type="signal peptide" evidence="1">
    <location>
        <begin position="1"/>
        <end position="21"/>
    </location>
</feature>
<feature type="chain" id="PRO_5035831778" evidence="1">
    <location>
        <begin position="22"/>
        <end position="90"/>
    </location>
</feature>
<reference evidence="2" key="1">
    <citation type="submission" date="2021-04" db="EMBL/GenBank/DDBJ databases">
        <authorList>
            <person name="Tunstrom K."/>
        </authorList>
    </citation>
    <scope>NUCLEOTIDE SEQUENCE</scope>
</reference>
<keyword evidence="1" id="KW-0732">Signal</keyword>
<name>A0A8S3Y691_PARAO</name>
<evidence type="ECO:0000313" key="2">
    <source>
        <dbReference type="EMBL" id="CAG5048952.1"/>
    </source>
</evidence>
<dbReference type="AlphaFoldDB" id="A0A8S3Y691"/>
<organism evidence="2 3">
    <name type="scientific">Parnassius apollo</name>
    <name type="common">Apollo butterfly</name>
    <name type="synonym">Papilio apollo</name>
    <dbReference type="NCBI Taxonomy" id="110799"/>
    <lineage>
        <taxon>Eukaryota</taxon>
        <taxon>Metazoa</taxon>
        <taxon>Ecdysozoa</taxon>
        <taxon>Arthropoda</taxon>
        <taxon>Hexapoda</taxon>
        <taxon>Insecta</taxon>
        <taxon>Pterygota</taxon>
        <taxon>Neoptera</taxon>
        <taxon>Endopterygota</taxon>
        <taxon>Lepidoptera</taxon>
        <taxon>Glossata</taxon>
        <taxon>Ditrysia</taxon>
        <taxon>Papilionoidea</taxon>
        <taxon>Papilionidae</taxon>
        <taxon>Parnassiinae</taxon>
        <taxon>Parnassini</taxon>
        <taxon>Parnassius</taxon>
        <taxon>Parnassius</taxon>
    </lineage>
</organism>
<dbReference type="OrthoDB" id="7324110at2759"/>
<protein>
    <submittedName>
        <fullName evidence="2">(apollo) hypothetical protein</fullName>
    </submittedName>
</protein>
<proteinExistence type="predicted"/>
<evidence type="ECO:0000256" key="1">
    <source>
        <dbReference type="SAM" id="SignalP"/>
    </source>
</evidence>
<dbReference type="Proteomes" id="UP000691718">
    <property type="component" value="Unassembled WGS sequence"/>
</dbReference>
<evidence type="ECO:0000313" key="3">
    <source>
        <dbReference type="Proteomes" id="UP000691718"/>
    </source>
</evidence>
<keyword evidence="3" id="KW-1185">Reference proteome</keyword>
<dbReference type="EMBL" id="CAJQZP010001468">
    <property type="protein sequence ID" value="CAG5048952.1"/>
    <property type="molecule type" value="Genomic_DNA"/>
</dbReference>
<accession>A0A8S3Y691</accession>
<gene>
    <name evidence="2" type="ORF">PAPOLLO_LOCUS24342</name>
</gene>
<sequence length="90" mass="10170">MIPVRKIILVILLTALTICQGNENWLENLFEVSNAEKRSMSDVIVDFLDYVFPKDDSESSIMKEIFTMFAEDGPPGIQSGLAALEYVIER</sequence>